<evidence type="ECO:0000313" key="1">
    <source>
        <dbReference type="EMBL" id="TXN31191.1"/>
    </source>
</evidence>
<evidence type="ECO:0000313" key="2">
    <source>
        <dbReference type="Proteomes" id="UP000321379"/>
    </source>
</evidence>
<dbReference type="Pfam" id="PF04134">
    <property type="entry name" value="DCC1-like"/>
    <property type="match status" value="1"/>
</dbReference>
<sequence>MGKRYTVVTVARECCARSRFGASIRPDSQFYCGCAAGPGIKRRKHRGSIGGVSRASLSNSTKNALLIFDGDCGFCTTSVRYLERTLPAMPSSVPYQWADLDALGLSTDEASARVWLVTPTHQYGGHLAFSALLRHQPDPGLRLVGWLLATPPFSWAGALGYSLVARYRNLLPGGTPACAVKR</sequence>
<dbReference type="GO" id="GO:0015035">
    <property type="term" value="F:protein-disulfide reductase activity"/>
    <property type="evidence" value="ECO:0007669"/>
    <property type="project" value="InterPro"/>
</dbReference>
<organism evidence="1 2">
    <name type="scientific">Lacisediminihabitans profunda</name>
    <dbReference type="NCBI Taxonomy" id="2594790"/>
    <lineage>
        <taxon>Bacteria</taxon>
        <taxon>Bacillati</taxon>
        <taxon>Actinomycetota</taxon>
        <taxon>Actinomycetes</taxon>
        <taxon>Micrococcales</taxon>
        <taxon>Microbacteriaceae</taxon>
        <taxon>Lacisediminihabitans</taxon>
    </lineage>
</organism>
<dbReference type="AlphaFoldDB" id="A0A5C8URI1"/>
<name>A0A5C8URI1_9MICO</name>
<reference evidence="1 2" key="1">
    <citation type="submission" date="2019-08" db="EMBL/GenBank/DDBJ databases">
        <title>Bacterial whole genome sequence for Glaciihabitans sp. CHu50b-6-2.</title>
        <authorList>
            <person name="Jin L."/>
        </authorList>
    </citation>
    <scope>NUCLEOTIDE SEQUENCE [LARGE SCALE GENOMIC DNA]</scope>
    <source>
        <strain evidence="1 2">CHu50b-6-2</strain>
    </source>
</reference>
<dbReference type="InterPro" id="IPR007263">
    <property type="entry name" value="DCC1-like"/>
</dbReference>
<dbReference type="EMBL" id="VRMG01000005">
    <property type="protein sequence ID" value="TXN31191.1"/>
    <property type="molecule type" value="Genomic_DNA"/>
</dbReference>
<keyword evidence="2" id="KW-1185">Reference proteome</keyword>
<accession>A0A5C8URI1</accession>
<dbReference type="Proteomes" id="UP000321379">
    <property type="component" value="Unassembled WGS sequence"/>
</dbReference>
<proteinExistence type="predicted"/>
<gene>
    <name evidence="1" type="ORF">FVP33_06340</name>
</gene>
<protein>
    <submittedName>
        <fullName evidence="1">DUF393 domain-containing protein</fullName>
    </submittedName>
</protein>
<comment type="caution">
    <text evidence="1">The sequence shown here is derived from an EMBL/GenBank/DDBJ whole genome shotgun (WGS) entry which is preliminary data.</text>
</comment>